<proteinExistence type="predicted"/>
<sequence>MASPGNLLLIGRRACGGLTLSKSVGADEEEERDSHNNKMTSSQLFSAAAFSREARVPAVQRVAALVLLAAVVLTPLKPSASQEPTPSASGPGAAFTGHAHSDRQPHPHRRDRILNGCQQHSLFLLLRGDRSECGRYVLGREAQSCFDSISTLPHSLTVLVLIEVVLLSLRGEKRSRMPQQKQAEEAAIAASGITTFDNETEQGGGGGKVEEDETASVFSMKNLLWHGGSAWDAWFSCASNQVLDSSQTNEDSDSSKGVVFSADGLVWLVWGIGGDFAGGAGAVDATVLLLATGDAVRGDPSAVLRLPRKLDGLPHQRTVHRVPHPKGEGKRQLQEPRYPGQVPLSSPPPSISCTLLFPQLPLPLHLSPPTPSFPRFQASKSLGFSIFH</sequence>
<organism evidence="2">
    <name type="scientific">Ensete ventricosum</name>
    <name type="common">Abyssinian banana</name>
    <name type="synonym">Musa ensete</name>
    <dbReference type="NCBI Taxonomy" id="4639"/>
    <lineage>
        <taxon>Eukaryota</taxon>
        <taxon>Viridiplantae</taxon>
        <taxon>Streptophyta</taxon>
        <taxon>Embryophyta</taxon>
        <taxon>Tracheophyta</taxon>
        <taxon>Spermatophyta</taxon>
        <taxon>Magnoliopsida</taxon>
        <taxon>Liliopsida</taxon>
        <taxon>Zingiberales</taxon>
        <taxon>Musaceae</taxon>
        <taxon>Ensete</taxon>
    </lineage>
</organism>
<evidence type="ECO:0000313" key="2">
    <source>
        <dbReference type="EMBL" id="RZR71548.1"/>
    </source>
</evidence>
<feature type="region of interest" description="Disordered" evidence="1">
    <location>
        <begin position="78"/>
        <end position="111"/>
    </location>
</feature>
<feature type="compositionally biased region" description="Polar residues" evidence="1">
    <location>
        <begin position="79"/>
        <end position="88"/>
    </location>
</feature>
<feature type="compositionally biased region" description="Basic and acidic residues" evidence="1">
    <location>
        <begin position="325"/>
        <end position="334"/>
    </location>
</feature>
<reference evidence="2" key="1">
    <citation type="journal article" date="2018" name="Data Brief">
        <title>Genome sequence data from 17 accessions of Ensete ventricosum, a staple food crop for millions in Ethiopia.</title>
        <authorList>
            <person name="Yemataw Z."/>
            <person name="Muzemil S."/>
            <person name="Ambachew D."/>
            <person name="Tripathi L."/>
            <person name="Tesfaye K."/>
            <person name="Chala A."/>
            <person name="Farbos A."/>
            <person name="O'Neill P."/>
            <person name="Moore K."/>
            <person name="Grant M."/>
            <person name="Studholme D.J."/>
        </authorList>
    </citation>
    <scope>NUCLEOTIDE SEQUENCE [LARGE SCALE GENOMIC DNA]</scope>
    <source>
        <tissue evidence="2">Leaf</tissue>
    </source>
</reference>
<evidence type="ECO:0000256" key="1">
    <source>
        <dbReference type="SAM" id="MobiDB-lite"/>
    </source>
</evidence>
<name>A0A445MBI9_ENSVE</name>
<protein>
    <submittedName>
        <fullName evidence="2">Uncharacterized protein</fullName>
    </submittedName>
</protein>
<accession>A0A445MBI9</accession>
<dbReference type="AlphaFoldDB" id="A0A445MBI9"/>
<gene>
    <name evidence="2" type="ORF">BHM03_00005775</name>
</gene>
<feature type="region of interest" description="Disordered" evidence="1">
    <location>
        <begin position="314"/>
        <end position="346"/>
    </location>
</feature>
<dbReference type="EMBL" id="KV875551">
    <property type="protein sequence ID" value="RZR71548.1"/>
    <property type="molecule type" value="Genomic_DNA"/>
</dbReference>
<dbReference type="Proteomes" id="UP000290560">
    <property type="component" value="Unassembled WGS sequence"/>
</dbReference>